<dbReference type="EMBL" id="KB445598">
    <property type="protein sequence ID" value="EMD84921.1"/>
    <property type="molecule type" value="Genomic_DNA"/>
</dbReference>
<gene>
    <name evidence="2" type="ORF">COCHEDRAFT_1219802</name>
</gene>
<reference evidence="3" key="2">
    <citation type="journal article" date="2013" name="PLoS Genet.">
        <title>Comparative genome structure, secondary metabolite, and effector coding capacity across Cochliobolus pathogens.</title>
        <authorList>
            <person name="Condon B.J."/>
            <person name="Leng Y."/>
            <person name="Wu D."/>
            <person name="Bushley K.E."/>
            <person name="Ohm R.A."/>
            <person name="Otillar R."/>
            <person name="Martin J."/>
            <person name="Schackwitz W."/>
            <person name="Grimwood J."/>
            <person name="MohdZainudin N."/>
            <person name="Xue C."/>
            <person name="Wang R."/>
            <person name="Manning V.A."/>
            <person name="Dhillon B."/>
            <person name="Tu Z.J."/>
            <person name="Steffenson B.J."/>
            <person name="Salamov A."/>
            <person name="Sun H."/>
            <person name="Lowry S."/>
            <person name="LaButti K."/>
            <person name="Han J."/>
            <person name="Copeland A."/>
            <person name="Lindquist E."/>
            <person name="Barry K."/>
            <person name="Schmutz J."/>
            <person name="Baker S.E."/>
            <person name="Ciuffetti L.M."/>
            <person name="Grigoriev I.V."/>
            <person name="Zhong S."/>
            <person name="Turgeon B.G."/>
        </authorList>
    </citation>
    <scope>NUCLEOTIDE SEQUENCE [LARGE SCALE GENOMIC DNA]</scope>
    <source>
        <strain evidence="3">C5 / ATCC 48332 / race O</strain>
    </source>
</reference>
<feature type="region of interest" description="Disordered" evidence="1">
    <location>
        <begin position="62"/>
        <end position="116"/>
    </location>
</feature>
<evidence type="ECO:0000313" key="3">
    <source>
        <dbReference type="Proteomes" id="UP000016936"/>
    </source>
</evidence>
<keyword evidence="3" id="KW-1185">Reference proteome</keyword>
<organism evidence="2 3">
    <name type="scientific">Cochliobolus heterostrophus (strain C5 / ATCC 48332 / race O)</name>
    <name type="common">Southern corn leaf blight fungus</name>
    <name type="synonym">Bipolaris maydis</name>
    <dbReference type="NCBI Taxonomy" id="701091"/>
    <lineage>
        <taxon>Eukaryota</taxon>
        <taxon>Fungi</taxon>
        <taxon>Dikarya</taxon>
        <taxon>Ascomycota</taxon>
        <taxon>Pezizomycotina</taxon>
        <taxon>Dothideomycetes</taxon>
        <taxon>Pleosporomycetidae</taxon>
        <taxon>Pleosporales</taxon>
        <taxon>Pleosporineae</taxon>
        <taxon>Pleosporaceae</taxon>
        <taxon>Bipolaris</taxon>
    </lineage>
</organism>
<dbReference type="HOGENOM" id="CLU_2096655_0_0_1"/>
<reference evidence="2 3" key="1">
    <citation type="journal article" date="2012" name="PLoS Pathog.">
        <title>Diverse lifestyles and strategies of plant pathogenesis encoded in the genomes of eighteen Dothideomycetes fungi.</title>
        <authorList>
            <person name="Ohm R.A."/>
            <person name="Feau N."/>
            <person name="Henrissat B."/>
            <person name="Schoch C.L."/>
            <person name="Horwitz B.A."/>
            <person name="Barry K.W."/>
            <person name="Condon B.J."/>
            <person name="Copeland A.C."/>
            <person name="Dhillon B."/>
            <person name="Glaser F."/>
            <person name="Hesse C.N."/>
            <person name="Kosti I."/>
            <person name="LaButti K."/>
            <person name="Lindquist E.A."/>
            <person name="Lucas S."/>
            <person name="Salamov A.A."/>
            <person name="Bradshaw R.E."/>
            <person name="Ciuffetti L."/>
            <person name="Hamelin R.C."/>
            <person name="Kema G.H.J."/>
            <person name="Lawrence C."/>
            <person name="Scott J.A."/>
            <person name="Spatafora J.W."/>
            <person name="Turgeon B.G."/>
            <person name="de Wit P.J.G.M."/>
            <person name="Zhong S."/>
            <person name="Goodwin S.B."/>
            <person name="Grigoriev I.V."/>
        </authorList>
    </citation>
    <scope>NUCLEOTIDE SEQUENCE [LARGE SCALE GENOMIC DNA]</scope>
    <source>
        <strain evidence="3">C5 / ATCC 48332 / race O</strain>
    </source>
</reference>
<evidence type="ECO:0000313" key="2">
    <source>
        <dbReference type="EMBL" id="EMD84921.1"/>
    </source>
</evidence>
<dbReference type="OrthoDB" id="3787552at2759"/>
<protein>
    <submittedName>
        <fullName evidence="2">Uncharacterized protein</fullName>
    </submittedName>
</protein>
<dbReference type="OMA" id="TKHHCPG"/>
<name>M2TT16_COCH5</name>
<dbReference type="Proteomes" id="UP000016936">
    <property type="component" value="Unassembled WGS sequence"/>
</dbReference>
<feature type="compositionally biased region" description="Basic and acidic residues" evidence="1">
    <location>
        <begin position="66"/>
        <end position="91"/>
    </location>
</feature>
<accession>M2TT16</accession>
<dbReference type="AlphaFoldDB" id="M2TT16"/>
<proteinExistence type="predicted"/>
<sequence>MSPPPNGKTKHHCPGRDGWVGDISPGNCVQSADGTHCKTHEIPCTQGCGKYHLASQEACRKCVGKKRADERRERAERQKAKEEESKKKDDGFFNPGKERKKPKKKDPDPEPDAGAA</sequence>
<evidence type="ECO:0000256" key="1">
    <source>
        <dbReference type="SAM" id="MobiDB-lite"/>
    </source>
</evidence>
<feature type="region of interest" description="Disordered" evidence="1">
    <location>
        <begin position="1"/>
        <end position="26"/>
    </location>
</feature>